<protein>
    <submittedName>
        <fullName evidence="1">Membrane protein insertion efficiency factor</fullName>
    </submittedName>
</protein>
<organism evidence="1 2">
    <name type="scientific">Frankliniella fusca</name>
    <dbReference type="NCBI Taxonomy" id="407009"/>
    <lineage>
        <taxon>Eukaryota</taxon>
        <taxon>Metazoa</taxon>
        <taxon>Ecdysozoa</taxon>
        <taxon>Arthropoda</taxon>
        <taxon>Hexapoda</taxon>
        <taxon>Insecta</taxon>
        <taxon>Pterygota</taxon>
        <taxon>Neoptera</taxon>
        <taxon>Paraneoptera</taxon>
        <taxon>Thysanoptera</taxon>
        <taxon>Terebrantia</taxon>
        <taxon>Thripoidea</taxon>
        <taxon>Thripidae</taxon>
        <taxon>Frankliniella</taxon>
    </lineage>
</organism>
<dbReference type="Proteomes" id="UP001219518">
    <property type="component" value="Unassembled WGS sequence"/>
</dbReference>
<comment type="caution">
    <text evidence="1">The sequence shown here is derived from an EMBL/GenBank/DDBJ whole genome shotgun (WGS) entry which is preliminary data.</text>
</comment>
<reference evidence="1" key="2">
    <citation type="journal article" date="2023" name="BMC Genomics">
        <title>Pest status, molecular evolution, and epigenetic factors derived from the genome assembly of Frankliniella fusca, a thysanopteran phytovirus vector.</title>
        <authorList>
            <person name="Catto M.A."/>
            <person name="Labadie P.E."/>
            <person name="Jacobson A.L."/>
            <person name="Kennedy G.G."/>
            <person name="Srinivasan R."/>
            <person name="Hunt B.G."/>
        </authorList>
    </citation>
    <scope>NUCLEOTIDE SEQUENCE</scope>
    <source>
        <strain evidence="1">PL_HMW_Pooled</strain>
    </source>
</reference>
<accession>A0AAE1HMY0</accession>
<proteinExistence type="predicted"/>
<keyword evidence="2" id="KW-1185">Reference proteome</keyword>
<evidence type="ECO:0000313" key="2">
    <source>
        <dbReference type="Proteomes" id="UP001219518"/>
    </source>
</evidence>
<evidence type="ECO:0000313" key="1">
    <source>
        <dbReference type="EMBL" id="KAK3924287.1"/>
    </source>
</evidence>
<dbReference type="AlphaFoldDB" id="A0AAE1HMY0"/>
<name>A0AAE1HMY0_9NEOP</name>
<reference evidence="1" key="1">
    <citation type="submission" date="2021-07" db="EMBL/GenBank/DDBJ databases">
        <authorList>
            <person name="Catto M.A."/>
            <person name="Jacobson A."/>
            <person name="Kennedy G."/>
            <person name="Labadie P."/>
            <person name="Hunt B.G."/>
            <person name="Srinivasan R."/>
        </authorList>
    </citation>
    <scope>NUCLEOTIDE SEQUENCE</scope>
    <source>
        <strain evidence="1">PL_HMW_Pooled</strain>
        <tissue evidence="1">Head</tissue>
    </source>
</reference>
<gene>
    <name evidence="1" type="ORF">KUF71_002558</name>
</gene>
<dbReference type="EMBL" id="JAHWGI010001169">
    <property type="protein sequence ID" value="KAK3924287.1"/>
    <property type="molecule type" value="Genomic_DNA"/>
</dbReference>
<sequence length="399" mass="43776">MSAIAGIPHWLVKHSQLLNSGLNTCTCKIRSSTLTSVKQLHTWFHSVLKLKYFALYLDVKRILTSDAEATVNAAISRRSADEWAAQVQLRVNSVLSLFAADARYHLQCYRNFTHPRHLAAPSPSPSPCHRGRLPSLPQQQGFNELCSYIESNEECQFSLEKLGTVSWVLSDKWYAERKSDPAAEQKRLVKATIDIVRGAARGAIFNTCQYPATEQIRDGGADEVPEIVKILVTGIVGGTGKAVERKATYIEQLLVSAARPKSYISPFKHGLALLLHTRYGSRDLIRLLSSVGAVSDYADTVAFETSSAVACTSCGLKPHAFQQYVADNADYNIGTLDGHNTFHVMGMVKAVTPSTALVYPEAVAREKKKPTDARTSVSHLAKIPVRLYPAPAISGLQLL</sequence>